<dbReference type="InParanoid" id="A9B2I6"/>
<protein>
    <submittedName>
        <fullName evidence="1">Uncharacterized protein</fullName>
    </submittedName>
</protein>
<dbReference type="STRING" id="316274.Haur_1386"/>
<dbReference type="KEGG" id="hau:Haur_1386"/>
<organism evidence="1 2">
    <name type="scientific">Herpetosiphon aurantiacus (strain ATCC 23779 / DSM 785 / 114-95)</name>
    <dbReference type="NCBI Taxonomy" id="316274"/>
    <lineage>
        <taxon>Bacteria</taxon>
        <taxon>Bacillati</taxon>
        <taxon>Chloroflexota</taxon>
        <taxon>Chloroflexia</taxon>
        <taxon>Herpetosiphonales</taxon>
        <taxon>Herpetosiphonaceae</taxon>
        <taxon>Herpetosiphon</taxon>
    </lineage>
</organism>
<evidence type="ECO:0000313" key="2">
    <source>
        <dbReference type="Proteomes" id="UP000000787"/>
    </source>
</evidence>
<accession>A9B2I6</accession>
<name>A9B2I6_HERA2</name>
<sequence length="111" mass="11652">MTLTQTAIALVIVTTLSFAVGFLKSAAPKAANALNTWAAANLGAEQRAALYGAVKAGLRAAEAHGLKAEDLLTKAVQVASGYLTQYGLPFSETLLRDLVMAEKQKKMQESA</sequence>
<gene>
    <name evidence="1" type="ordered locus">Haur_1386</name>
</gene>
<dbReference type="AlphaFoldDB" id="A9B2I6"/>
<dbReference type="Proteomes" id="UP000000787">
    <property type="component" value="Chromosome"/>
</dbReference>
<dbReference type="HOGENOM" id="CLU_2154880_0_0_0"/>
<keyword evidence="2" id="KW-1185">Reference proteome</keyword>
<proteinExistence type="predicted"/>
<dbReference type="EMBL" id="CP000875">
    <property type="protein sequence ID" value="ABX04031.1"/>
    <property type="molecule type" value="Genomic_DNA"/>
</dbReference>
<evidence type="ECO:0000313" key="1">
    <source>
        <dbReference type="EMBL" id="ABX04031.1"/>
    </source>
</evidence>
<dbReference type="BioCyc" id="HAUR316274:GHYA-1407-MONOMER"/>
<reference evidence="1 2" key="1">
    <citation type="journal article" date="2011" name="Stand. Genomic Sci.">
        <title>Complete genome sequence of the filamentous gliding predatory bacterium Herpetosiphon aurantiacus type strain (114-95(T)).</title>
        <authorList>
            <person name="Kiss H."/>
            <person name="Nett M."/>
            <person name="Domin N."/>
            <person name="Martin K."/>
            <person name="Maresca J.A."/>
            <person name="Copeland A."/>
            <person name="Lapidus A."/>
            <person name="Lucas S."/>
            <person name="Berry K.W."/>
            <person name="Glavina Del Rio T."/>
            <person name="Dalin E."/>
            <person name="Tice H."/>
            <person name="Pitluck S."/>
            <person name="Richardson P."/>
            <person name="Bruce D."/>
            <person name="Goodwin L."/>
            <person name="Han C."/>
            <person name="Detter J.C."/>
            <person name="Schmutz J."/>
            <person name="Brettin T."/>
            <person name="Land M."/>
            <person name="Hauser L."/>
            <person name="Kyrpides N.C."/>
            <person name="Ivanova N."/>
            <person name="Goker M."/>
            <person name="Woyke T."/>
            <person name="Klenk H.P."/>
            <person name="Bryant D.A."/>
        </authorList>
    </citation>
    <scope>NUCLEOTIDE SEQUENCE [LARGE SCALE GENOMIC DNA]</scope>
    <source>
        <strain evidence="2">ATCC 23779 / DSM 785 / 114-95</strain>
    </source>
</reference>